<comment type="similarity">
    <text evidence="1">Belongs to the ABC transporter superfamily.</text>
</comment>
<dbReference type="InterPro" id="IPR027417">
    <property type="entry name" value="P-loop_NTPase"/>
</dbReference>
<evidence type="ECO:0000256" key="2">
    <source>
        <dbReference type="ARBA" id="ARBA00022448"/>
    </source>
</evidence>
<dbReference type="PROSITE" id="PS50893">
    <property type="entry name" value="ABC_TRANSPORTER_2"/>
    <property type="match status" value="1"/>
</dbReference>
<keyword evidence="3" id="KW-0547">Nucleotide-binding</keyword>
<dbReference type="InterPro" id="IPR017871">
    <property type="entry name" value="ABC_transporter-like_CS"/>
</dbReference>
<dbReference type="SUPFAM" id="SSF52540">
    <property type="entry name" value="P-loop containing nucleoside triphosphate hydrolases"/>
    <property type="match status" value="1"/>
</dbReference>
<sequence>MTNAPSATDGPLLEVADLEVGYGLPVCPPVSITVEPGSVVALIGANGCGKSTLLRTVIGFLAPLGGTLRMFGAEVDERSRAFRAAVAAELGDEAFFPSLTVREHLLLTCYGHGVDDPEGVADYQLEAFGLTARADALPAALSSGQRRRLLLASAFARPRSLLLLDEPEQRLDSTIRDKLAGWLVEEREEGGAVLMATHDPVLVERTATAVVAITEDSVRVVDAVRGADIIRHEL</sequence>
<dbReference type="SMART" id="SM00382">
    <property type="entry name" value="AAA"/>
    <property type="match status" value="1"/>
</dbReference>
<dbReference type="Pfam" id="PF00005">
    <property type="entry name" value="ABC_tran"/>
    <property type="match status" value="1"/>
</dbReference>
<dbReference type="GO" id="GO:0005524">
    <property type="term" value="F:ATP binding"/>
    <property type="evidence" value="ECO:0007669"/>
    <property type="project" value="UniProtKB-KW"/>
</dbReference>
<keyword evidence="7" id="KW-1185">Reference proteome</keyword>
<organism evidence="6 7">
    <name type="scientific">Kineosporia corallincola</name>
    <dbReference type="NCBI Taxonomy" id="2835133"/>
    <lineage>
        <taxon>Bacteria</taxon>
        <taxon>Bacillati</taxon>
        <taxon>Actinomycetota</taxon>
        <taxon>Actinomycetes</taxon>
        <taxon>Kineosporiales</taxon>
        <taxon>Kineosporiaceae</taxon>
        <taxon>Kineosporia</taxon>
    </lineage>
</organism>
<evidence type="ECO:0000313" key="7">
    <source>
        <dbReference type="Proteomes" id="UP001197247"/>
    </source>
</evidence>
<evidence type="ECO:0000259" key="5">
    <source>
        <dbReference type="PROSITE" id="PS50893"/>
    </source>
</evidence>
<name>A0ABS5TCI9_9ACTN</name>
<dbReference type="InterPro" id="IPR003593">
    <property type="entry name" value="AAA+_ATPase"/>
</dbReference>
<dbReference type="PANTHER" id="PTHR43335:SF11">
    <property type="entry name" value="ABC TRANSPORTER RELATED"/>
    <property type="match status" value="1"/>
</dbReference>
<keyword evidence="4 6" id="KW-0067">ATP-binding</keyword>
<accession>A0ABS5TCI9</accession>
<dbReference type="Proteomes" id="UP001197247">
    <property type="component" value="Unassembled WGS sequence"/>
</dbReference>
<protein>
    <submittedName>
        <fullName evidence="6">ABC transporter ATP-binding protein</fullName>
    </submittedName>
</protein>
<reference evidence="6 7" key="1">
    <citation type="submission" date="2021-05" db="EMBL/GenBank/DDBJ databases">
        <title>Kineosporia and Streptomyces sp. nov. two new marine actinobacteria isolated from Coral.</title>
        <authorList>
            <person name="Buangrab K."/>
            <person name="Sutthacheep M."/>
            <person name="Yeemin T."/>
            <person name="Harunari E."/>
            <person name="Igarashi Y."/>
            <person name="Kanchanasin P."/>
            <person name="Tanasupawat S."/>
            <person name="Phongsopitanun W."/>
        </authorList>
    </citation>
    <scope>NUCLEOTIDE SEQUENCE [LARGE SCALE GENOMIC DNA]</scope>
    <source>
        <strain evidence="6 7">J2-2</strain>
    </source>
</reference>
<evidence type="ECO:0000256" key="1">
    <source>
        <dbReference type="ARBA" id="ARBA00005417"/>
    </source>
</evidence>
<dbReference type="InterPro" id="IPR003439">
    <property type="entry name" value="ABC_transporter-like_ATP-bd"/>
</dbReference>
<dbReference type="EMBL" id="JAHBAY010000003">
    <property type="protein sequence ID" value="MBT0768796.1"/>
    <property type="molecule type" value="Genomic_DNA"/>
</dbReference>
<dbReference type="PROSITE" id="PS00211">
    <property type="entry name" value="ABC_TRANSPORTER_1"/>
    <property type="match status" value="1"/>
</dbReference>
<dbReference type="Gene3D" id="3.40.50.300">
    <property type="entry name" value="P-loop containing nucleotide triphosphate hydrolases"/>
    <property type="match status" value="1"/>
</dbReference>
<evidence type="ECO:0000256" key="3">
    <source>
        <dbReference type="ARBA" id="ARBA00022741"/>
    </source>
</evidence>
<feature type="domain" description="ABC transporter" evidence="5">
    <location>
        <begin position="10"/>
        <end position="234"/>
    </location>
</feature>
<dbReference type="PANTHER" id="PTHR43335">
    <property type="entry name" value="ABC TRANSPORTER, ATP-BINDING PROTEIN"/>
    <property type="match status" value="1"/>
</dbReference>
<gene>
    <name evidence="6" type="ORF">KIH74_07655</name>
</gene>
<evidence type="ECO:0000256" key="4">
    <source>
        <dbReference type="ARBA" id="ARBA00022840"/>
    </source>
</evidence>
<evidence type="ECO:0000313" key="6">
    <source>
        <dbReference type="EMBL" id="MBT0768796.1"/>
    </source>
</evidence>
<keyword evidence="2" id="KW-0813">Transport</keyword>
<proteinExistence type="inferred from homology"/>
<comment type="caution">
    <text evidence="6">The sequence shown here is derived from an EMBL/GenBank/DDBJ whole genome shotgun (WGS) entry which is preliminary data.</text>
</comment>
<dbReference type="RefSeq" id="WP_214155102.1">
    <property type="nucleotide sequence ID" value="NZ_JAHBAY010000003.1"/>
</dbReference>